<dbReference type="Gene3D" id="1.10.1370.30">
    <property type="match status" value="1"/>
</dbReference>
<protein>
    <submittedName>
        <fullName evidence="1">Uncharacterized protein</fullName>
    </submittedName>
</protein>
<accession>A0AAU7YM44</accession>
<evidence type="ECO:0000313" key="1">
    <source>
        <dbReference type="EMBL" id="XCA33983.1"/>
    </source>
</evidence>
<dbReference type="AlphaFoldDB" id="A0AAU7YM44"/>
<proteinExistence type="predicted"/>
<dbReference type="EMBL" id="CP158587">
    <property type="protein sequence ID" value="XCA33983.1"/>
    <property type="molecule type" value="Genomic_DNA"/>
</dbReference>
<name>A0AAU7YM44_9RICK</name>
<organism evidence="1">
    <name type="scientific">Wolbachia endosymbiont of Oeneis ivallda</name>
    <dbReference type="NCBI Taxonomy" id="3171168"/>
    <lineage>
        <taxon>Bacteria</taxon>
        <taxon>Pseudomonadati</taxon>
        <taxon>Pseudomonadota</taxon>
        <taxon>Alphaproteobacteria</taxon>
        <taxon>Rickettsiales</taxon>
        <taxon>Anaplasmataceae</taxon>
        <taxon>Wolbachieae</taxon>
        <taxon>Wolbachia</taxon>
    </lineage>
</organism>
<sequence length="397" mass="46862">MTLWWKKILAVESDPRLLIDIDKQANLKKMLVLSLREAINKPDVSIVTNLYEHFTQKPTRNRREYPNSQFSIIREIYKNAFILVSNDIAKLNEKNFNQIISRKVGQIETILAIVSLIDNKRLIKKMLNLVEKNIKNNPEGQQVLLKSLVNILTYSIKNERLQTINYICTGQFSKKNFCSVIQEIYIKAFADSKVVEELENKIEKQEKSAKYEWWMELKKYLDFNQKLNDLQKLKEIVNKFIEASDYHNKLCQDENYPALSYYNTEIDLERLEQITRKFINDSGHISEKEVLKQKKLQIPLPGEKQLVENLRKLEKKISTFIQSVYEKTAHDKQYPGFVQSPKKKDFMILAQIIHELFLEKDDFEFVDKEELPSPYLEKVKEKSYIRGALSYLTGFFA</sequence>
<reference evidence="1" key="1">
    <citation type="submission" date="2024-06" db="EMBL/GenBank/DDBJ databases">
        <title>Genome assembly of the Oeneis chryxus ivallda.</title>
        <authorList>
            <person name="MacDonald Z."/>
            <person name="Shaffer H.B."/>
            <person name="Gillespie T."/>
            <person name="Marimuthu M.P.A."/>
            <person name="Nguyen O."/>
            <person name="Fairbairn C.W."/>
            <person name="Seligmann W.E."/>
            <person name="Escalona M."/>
            <person name="Miller C."/>
            <person name="Toffelmier E."/>
        </authorList>
    </citation>
    <scope>NUCLEOTIDE SEQUENCE</scope>
    <source>
        <strain evidence="1">CCGP_102_HBS-TG_Oc004</strain>
    </source>
</reference>
<gene>
    <name evidence="1" type="ORF">ABS861_00760</name>
</gene>